<feature type="compositionally biased region" description="Low complexity" evidence="1">
    <location>
        <begin position="517"/>
        <end position="533"/>
    </location>
</feature>
<dbReference type="InterPro" id="IPR014752">
    <property type="entry name" value="Arrestin-like_C"/>
</dbReference>
<dbReference type="SMART" id="SM01017">
    <property type="entry name" value="Arrestin_C"/>
    <property type="match status" value="1"/>
</dbReference>
<evidence type="ECO:0000256" key="1">
    <source>
        <dbReference type="SAM" id="MobiDB-lite"/>
    </source>
</evidence>
<feature type="region of interest" description="Disordered" evidence="1">
    <location>
        <begin position="561"/>
        <end position="587"/>
    </location>
</feature>
<dbReference type="InterPro" id="IPR050357">
    <property type="entry name" value="Arrestin_domain-protein"/>
</dbReference>
<feature type="domain" description="Arrestin C-terminal-like" evidence="2">
    <location>
        <begin position="337"/>
        <end position="481"/>
    </location>
</feature>
<comment type="caution">
    <text evidence="3">The sequence shown here is derived from an EMBL/GenBank/DDBJ whole genome shotgun (WGS) entry which is preliminary data.</text>
</comment>
<dbReference type="GO" id="GO:0015031">
    <property type="term" value="P:protein transport"/>
    <property type="evidence" value="ECO:0007669"/>
    <property type="project" value="TreeGrafter"/>
</dbReference>
<proteinExistence type="predicted"/>
<dbReference type="AlphaFoldDB" id="A0AAD7UUX5"/>
<feature type="compositionally biased region" description="Low complexity" evidence="1">
    <location>
        <begin position="94"/>
        <end position="103"/>
    </location>
</feature>
<dbReference type="PANTHER" id="PTHR11188:SF17">
    <property type="entry name" value="FI21816P1"/>
    <property type="match status" value="1"/>
</dbReference>
<dbReference type="InterPro" id="IPR011021">
    <property type="entry name" value="Arrestin-like_N"/>
</dbReference>
<dbReference type="Pfam" id="PF02752">
    <property type="entry name" value="Arrestin_C"/>
    <property type="match status" value="1"/>
</dbReference>
<gene>
    <name evidence="3" type="ORF">O0I10_010632</name>
</gene>
<keyword evidence="4" id="KW-1185">Reference proteome</keyword>
<dbReference type="InterPro" id="IPR011022">
    <property type="entry name" value="Arrestin_C-like"/>
</dbReference>
<feature type="region of interest" description="Disordered" evidence="1">
    <location>
        <begin position="46"/>
        <end position="110"/>
    </location>
</feature>
<feature type="compositionally biased region" description="Low complexity" evidence="1">
    <location>
        <begin position="562"/>
        <end position="573"/>
    </location>
</feature>
<feature type="region of interest" description="Disordered" evidence="1">
    <location>
        <begin position="510"/>
        <end position="533"/>
    </location>
</feature>
<dbReference type="GeneID" id="83218035"/>
<dbReference type="Pfam" id="PF00339">
    <property type="entry name" value="Arrestin_N"/>
    <property type="match status" value="1"/>
</dbReference>
<dbReference type="Gene3D" id="2.60.40.640">
    <property type="match status" value="2"/>
</dbReference>
<evidence type="ECO:0000259" key="2">
    <source>
        <dbReference type="SMART" id="SM01017"/>
    </source>
</evidence>
<accession>A0AAD7UUX5</accession>
<dbReference type="RefSeq" id="XP_058338624.1">
    <property type="nucleotide sequence ID" value="XM_058490611.1"/>
</dbReference>
<dbReference type="InterPro" id="IPR014756">
    <property type="entry name" value="Ig_E-set"/>
</dbReference>
<organism evidence="3 4">
    <name type="scientific">Lichtheimia ornata</name>
    <dbReference type="NCBI Taxonomy" id="688661"/>
    <lineage>
        <taxon>Eukaryota</taxon>
        <taxon>Fungi</taxon>
        <taxon>Fungi incertae sedis</taxon>
        <taxon>Mucoromycota</taxon>
        <taxon>Mucoromycotina</taxon>
        <taxon>Mucoromycetes</taxon>
        <taxon>Mucorales</taxon>
        <taxon>Lichtheimiaceae</taxon>
        <taxon>Lichtheimia</taxon>
    </lineage>
</organism>
<dbReference type="PANTHER" id="PTHR11188">
    <property type="entry name" value="ARRESTIN DOMAIN CONTAINING PROTEIN"/>
    <property type="match status" value="1"/>
</dbReference>
<evidence type="ECO:0000313" key="4">
    <source>
        <dbReference type="Proteomes" id="UP001234581"/>
    </source>
</evidence>
<dbReference type="GO" id="GO:0005737">
    <property type="term" value="C:cytoplasm"/>
    <property type="evidence" value="ECO:0007669"/>
    <property type="project" value="TreeGrafter"/>
</dbReference>
<reference evidence="3 4" key="1">
    <citation type="submission" date="2023-03" db="EMBL/GenBank/DDBJ databases">
        <title>Genome sequence of Lichtheimia ornata CBS 291.66.</title>
        <authorList>
            <person name="Mohabir J.T."/>
            <person name="Shea T.P."/>
            <person name="Kurbessoian T."/>
            <person name="Berby B."/>
            <person name="Fontaine J."/>
            <person name="Livny J."/>
            <person name="Gnirke A."/>
            <person name="Stajich J.E."/>
            <person name="Cuomo C.A."/>
        </authorList>
    </citation>
    <scope>NUCLEOTIDE SEQUENCE [LARGE SCALE GENOMIC DNA]</scope>
    <source>
        <strain evidence="3">CBS 291.66</strain>
    </source>
</reference>
<name>A0AAD7UUX5_9FUNG</name>
<protein>
    <recommendedName>
        <fullName evidence="2">Arrestin C-terminal-like domain-containing protein</fullName>
    </recommendedName>
</protein>
<dbReference type="EMBL" id="JARTCD010000073">
    <property type="protein sequence ID" value="KAJ8653710.1"/>
    <property type="molecule type" value="Genomic_DNA"/>
</dbReference>
<dbReference type="SUPFAM" id="SSF81296">
    <property type="entry name" value="E set domains"/>
    <property type="match status" value="1"/>
</dbReference>
<evidence type="ECO:0000313" key="3">
    <source>
        <dbReference type="EMBL" id="KAJ8653710.1"/>
    </source>
</evidence>
<dbReference type="Proteomes" id="UP001234581">
    <property type="component" value="Unassembled WGS sequence"/>
</dbReference>
<sequence length="666" mass="73924">MDTTIDHSTAAAADITQFKSSQQPRPWFQAWCKKLNLISNRTRIAPINNPHTSGDHVQESNDSPVLSLASPTTRYNNTATTPTTSKQSPGIQRPTTTSSPLPSKTVLHYARSPPSSARILRRLARTTFNKSPRMSHGWSMIASSSSEKSSGQHVLNKMHRKYVQLFLKAPHFVAGGKVTGTVVMEFPQGLSQADLLDGFESLDLQLRGVESVTEPIHFKTSTHTHEFLSRRVLQLGQEQLRTCFKSYGKFVIPFSVQLPQELGSSYKDKKGSVRYQLQAELALSWPDATHGVERVRRKIVCKERAIVIYPNAQSRVLSEPNLYMPVNAERKMWPSSPSKAVSLQLSLGRSIWITETPIYVHVKVDNASTRSVSDIKLELLRRQNTFSQTGLQGSFGLKPVTSTCETVAQVQASQMGWLLPMDPGMEDQATMMLQSPRDHYSIRSQKLIDVSYSIRASLVSDTSNSADAVVELPIVLVHPISLDPPPGEYTLPEPNPNGRQLLLNMFQAPMHEQQQGTSSQLTPSSTCSSTKSKLSQVSISRSLHKMRGWVLRHSPKRRYCESPPLNLLSTSPTTQPPPSSSSQGLPCRWQAPSEKFELVGSCSAFAAQVVRRKHPRVGIKKRMLASSRYLKGLQNKTLSIAADGRRLLQLEDKGSNSSQPKEGSSR</sequence>
<feature type="compositionally biased region" description="Low complexity" evidence="1">
    <location>
        <begin position="71"/>
        <end position="84"/>
    </location>
</feature>